<evidence type="ECO:0000256" key="1">
    <source>
        <dbReference type="SAM" id="Phobius"/>
    </source>
</evidence>
<accession>A0A9W9K1C5</accession>
<evidence type="ECO:0000313" key="2">
    <source>
        <dbReference type="EMBL" id="KAJ5089473.1"/>
    </source>
</evidence>
<protein>
    <submittedName>
        <fullName evidence="2">Uncharacterized protein</fullName>
    </submittedName>
</protein>
<keyword evidence="1" id="KW-0812">Transmembrane</keyword>
<reference evidence="2" key="1">
    <citation type="submission" date="2022-11" db="EMBL/GenBank/DDBJ databases">
        <authorList>
            <person name="Petersen C."/>
        </authorList>
    </citation>
    <scope>NUCLEOTIDE SEQUENCE</scope>
    <source>
        <strain evidence="2">IBT 30761</strain>
    </source>
</reference>
<dbReference type="AlphaFoldDB" id="A0A9W9K1C5"/>
<reference evidence="2" key="2">
    <citation type="journal article" date="2023" name="IMA Fungus">
        <title>Comparative genomic study of the Penicillium genus elucidates a diverse pangenome and 15 lateral gene transfer events.</title>
        <authorList>
            <person name="Petersen C."/>
            <person name="Sorensen T."/>
            <person name="Nielsen M.R."/>
            <person name="Sondergaard T.E."/>
            <person name="Sorensen J.L."/>
            <person name="Fitzpatrick D.A."/>
            <person name="Frisvad J.C."/>
            <person name="Nielsen K.L."/>
        </authorList>
    </citation>
    <scope>NUCLEOTIDE SEQUENCE</scope>
    <source>
        <strain evidence="2">IBT 30761</strain>
    </source>
</reference>
<dbReference type="OrthoDB" id="5381672at2759"/>
<feature type="transmembrane region" description="Helical" evidence="1">
    <location>
        <begin position="17"/>
        <end position="40"/>
    </location>
</feature>
<sequence length="114" mass="12110">MDTNVGTGGPYISRRGLILVSILLGLDILILVPFAIYATFTPRWTSTMDSFTMMRMDAAVAAKVPLLLGQETDKISAIDEISGCVGDLSKESDLNGKLGLGGSPATEFKGEQEV</sequence>
<dbReference type="Proteomes" id="UP001149074">
    <property type="component" value="Unassembled WGS sequence"/>
</dbReference>
<dbReference type="EMBL" id="JAPQKI010000009">
    <property type="protein sequence ID" value="KAJ5089473.1"/>
    <property type="molecule type" value="Genomic_DNA"/>
</dbReference>
<evidence type="ECO:0000313" key="3">
    <source>
        <dbReference type="Proteomes" id="UP001149074"/>
    </source>
</evidence>
<organism evidence="2 3">
    <name type="scientific">Penicillium argentinense</name>
    <dbReference type="NCBI Taxonomy" id="1131581"/>
    <lineage>
        <taxon>Eukaryota</taxon>
        <taxon>Fungi</taxon>
        <taxon>Dikarya</taxon>
        <taxon>Ascomycota</taxon>
        <taxon>Pezizomycotina</taxon>
        <taxon>Eurotiomycetes</taxon>
        <taxon>Eurotiomycetidae</taxon>
        <taxon>Eurotiales</taxon>
        <taxon>Aspergillaceae</taxon>
        <taxon>Penicillium</taxon>
    </lineage>
</organism>
<gene>
    <name evidence="2" type="ORF">N7532_008157</name>
</gene>
<keyword evidence="1" id="KW-1133">Transmembrane helix</keyword>
<keyword evidence="3" id="KW-1185">Reference proteome</keyword>
<dbReference type="RefSeq" id="XP_056471455.1">
    <property type="nucleotide sequence ID" value="XM_056620649.1"/>
</dbReference>
<name>A0A9W9K1C5_9EURO</name>
<dbReference type="GeneID" id="81359628"/>
<keyword evidence="1" id="KW-0472">Membrane</keyword>
<proteinExistence type="predicted"/>
<comment type="caution">
    <text evidence="2">The sequence shown here is derived from an EMBL/GenBank/DDBJ whole genome shotgun (WGS) entry which is preliminary data.</text>
</comment>